<dbReference type="PANTHER" id="PTHR10742:SF410">
    <property type="entry name" value="LYSINE-SPECIFIC HISTONE DEMETHYLASE 2"/>
    <property type="match status" value="1"/>
</dbReference>
<dbReference type="Pfam" id="PF13450">
    <property type="entry name" value="NAD_binding_8"/>
    <property type="match status" value="1"/>
</dbReference>
<reference evidence="2" key="1">
    <citation type="submission" date="2020-06" db="EMBL/GenBank/DDBJ databases">
        <authorList>
            <consortium name="Plant Systems Biology data submission"/>
        </authorList>
    </citation>
    <scope>NUCLEOTIDE SEQUENCE</scope>
    <source>
        <strain evidence="2">D6</strain>
    </source>
</reference>
<evidence type="ECO:0000313" key="3">
    <source>
        <dbReference type="Proteomes" id="UP001153069"/>
    </source>
</evidence>
<dbReference type="GO" id="GO:0016491">
    <property type="term" value="F:oxidoreductase activity"/>
    <property type="evidence" value="ECO:0007669"/>
    <property type="project" value="InterPro"/>
</dbReference>
<dbReference type="AlphaFoldDB" id="A0A9N8HHY4"/>
<name>A0A9N8HHY4_9STRA</name>
<keyword evidence="3" id="KW-1185">Reference proteome</keyword>
<dbReference type="InterPro" id="IPR050281">
    <property type="entry name" value="Flavin_monoamine_oxidase"/>
</dbReference>
<dbReference type="Gene3D" id="3.90.660.10">
    <property type="match status" value="2"/>
</dbReference>
<dbReference type="PANTHER" id="PTHR10742">
    <property type="entry name" value="FLAVIN MONOAMINE OXIDASE"/>
    <property type="match status" value="1"/>
</dbReference>
<dbReference type="OrthoDB" id="47919at2759"/>
<evidence type="ECO:0000259" key="1">
    <source>
        <dbReference type="Pfam" id="PF01593"/>
    </source>
</evidence>
<dbReference type="EMBL" id="CAICTM010000665">
    <property type="protein sequence ID" value="CAB9514646.1"/>
    <property type="molecule type" value="Genomic_DNA"/>
</dbReference>
<dbReference type="InterPro" id="IPR002937">
    <property type="entry name" value="Amino_oxidase"/>
</dbReference>
<dbReference type="SUPFAM" id="SSF54373">
    <property type="entry name" value="FAD-linked reductases, C-terminal domain"/>
    <property type="match status" value="1"/>
</dbReference>
<organism evidence="2 3">
    <name type="scientific">Seminavis robusta</name>
    <dbReference type="NCBI Taxonomy" id="568900"/>
    <lineage>
        <taxon>Eukaryota</taxon>
        <taxon>Sar</taxon>
        <taxon>Stramenopiles</taxon>
        <taxon>Ochrophyta</taxon>
        <taxon>Bacillariophyta</taxon>
        <taxon>Bacillariophyceae</taxon>
        <taxon>Bacillariophycidae</taxon>
        <taxon>Naviculales</taxon>
        <taxon>Naviculaceae</taxon>
        <taxon>Seminavis</taxon>
    </lineage>
</organism>
<proteinExistence type="predicted"/>
<dbReference type="Proteomes" id="UP001153069">
    <property type="component" value="Unassembled WGS sequence"/>
</dbReference>
<sequence>MAAQSVDVLIVGAGAAGLTAAYDLHFDTTHTYKILEASSVVGGRLKKMPPGFADFPIDIGGEWIHAEPSILDKIYADANENPTDSIKTIPYVDSYDEYVGGEWVANEFPTEDYKFVNYTWFDFINDWIAVDVKDNIEFGCQVNSIDWSNTPVELSCADGKQWTAKHVIVTASMKVLQDNDIAFSPSLPDRTKAAIDEYYFMPGLKVFMTFKERFYREAFEFASDYQNVDVFGSRYFYSVSYGQTTKDNVLGIFAVGEAADRFITMTDQELFDDILQQLDGVYDGQATPNFETGFVQNWSNEMFVKGAYTYLNDDDGALDSVHVLRESLDDKIFFAGEAVPPNNYEYGFAHEAAFSGRAAVNKITPLLSGRTPVPGKTLDETTPPSSSLALRFDWAICFGVVVLLFVS</sequence>
<gene>
    <name evidence="2" type="ORF">SEMRO_666_G183990.1</name>
</gene>
<dbReference type="Gene3D" id="3.50.50.60">
    <property type="entry name" value="FAD/NAD(P)-binding domain"/>
    <property type="match status" value="2"/>
</dbReference>
<feature type="domain" description="Amine oxidase" evidence="1">
    <location>
        <begin position="132"/>
        <end position="363"/>
    </location>
</feature>
<comment type="caution">
    <text evidence="2">The sequence shown here is derived from an EMBL/GenBank/DDBJ whole genome shotgun (WGS) entry which is preliminary data.</text>
</comment>
<dbReference type="SUPFAM" id="SSF51905">
    <property type="entry name" value="FAD/NAD(P)-binding domain"/>
    <property type="match status" value="1"/>
</dbReference>
<dbReference type="Pfam" id="PF01593">
    <property type="entry name" value="Amino_oxidase"/>
    <property type="match status" value="1"/>
</dbReference>
<accession>A0A9N8HHY4</accession>
<evidence type="ECO:0000313" key="2">
    <source>
        <dbReference type="EMBL" id="CAB9514646.1"/>
    </source>
</evidence>
<dbReference type="InterPro" id="IPR036188">
    <property type="entry name" value="FAD/NAD-bd_sf"/>
</dbReference>
<protein>
    <submittedName>
        <fullName evidence="2">Specific histone demethylase 1B</fullName>
    </submittedName>
</protein>